<proteinExistence type="predicted"/>
<gene>
    <name evidence="4" type="ORF">E3N88_45963</name>
</gene>
<dbReference type="PANTHER" id="PTHR31945:SF45">
    <property type="entry name" value="EXPRESSED PROTEIN"/>
    <property type="match status" value="1"/>
</dbReference>
<keyword evidence="5" id="KW-1185">Reference proteome</keyword>
<dbReference type="OrthoDB" id="1917523at2759"/>
<dbReference type="Proteomes" id="UP000326396">
    <property type="component" value="Unassembled WGS sequence"/>
</dbReference>
<evidence type="ECO:0000313" key="4">
    <source>
        <dbReference type="EMBL" id="KAC9333155.1"/>
    </source>
</evidence>
<dbReference type="Pfam" id="PF22754">
    <property type="entry name" value="bHLH-TF_ACT-like_plant"/>
    <property type="match status" value="1"/>
</dbReference>
<accession>A0A5N6L7W5</accession>
<dbReference type="GO" id="GO:0003700">
    <property type="term" value="F:DNA-binding transcription factor activity"/>
    <property type="evidence" value="ECO:0007669"/>
    <property type="project" value="TreeGrafter"/>
</dbReference>
<dbReference type="PANTHER" id="PTHR31945">
    <property type="entry name" value="TRANSCRIPTION FACTOR SCREAM2-RELATED"/>
    <property type="match status" value="1"/>
</dbReference>
<dbReference type="EMBL" id="SZYD01002619">
    <property type="protein sequence ID" value="KAC9333155.1"/>
    <property type="molecule type" value="Genomic_DNA"/>
</dbReference>
<protein>
    <recommendedName>
        <fullName evidence="3">Plant bHLH transcription factor ACT-like domain-containing protein</fullName>
    </recommendedName>
</protein>
<organism evidence="4 5">
    <name type="scientific">Mikania micrantha</name>
    <name type="common">bitter vine</name>
    <dbReference type="NCBI Taxonomy" id="192012"/>
    <lineage>
        <taxon>Eukaryota</taxon>
        <taxon>Viridiplantae</taxon>
        <taxon>Streptophyta</taxon>
        <taxon>Embryophyta</taxon>
        <taxon>Tracheophyta</taxon>
        <taxon>Spermatophyta</taxon>
        <taxon>Magnoliopsida</taxon>
        <taxon>eudicotyledons</taxon>
        <taxon>Gunneridae</taxon>
        <taxon>Pentapetalae</taxon>
        <taxon>asterids</taxon>
        <taxon>campanulids</taxon>
        <taxon>Asterales</taxon>
        <taxon>Asteraceae</taxon>
        <taxon>Asteroideae</taxon>
        <taxon>Heliantheae alliance</taxon>
        <taxon>Eupatorieae</taxon>
        <taxon>Mikania</taxon>
    </lineage>
</organism>
<evidence type="ECO:0000256" key="1">
    <source>
        <dbReference type="ARBA" id="ARBA00004123"/>
    </source>
</evidence>
<evidence type="ECO:0000259" key="3">
    <source>
        <dbReference type="Pfam" id="PF22754"/>
    </source>
</evidence>
<evidence type="ECO:0000313" key="5">
    <source>
        <dbReference type="Proteomes" id="UP000326396"/>
    </source>
</evidence>
<evidence type="ECO:0000256" key="2">
    <source>
        <dbReference type="ARBA" id="ARBA00023242"/>
    </source>
</evidence>
<dbReference type="InterPro" id="IPR054502">
    <property type="entry name" value="bHLH-TF_ACT-like_plant"/>
</dbReference>
<comment type="subcellular location">
    <subcellularLocation>
        <location evidence="1">Nucleus</location>
    </subcellularLocation>
</comment>
<sequence>MICSHLQLNSFMEEKLPIPLSSTVDLECSQCDLAFLYRNVTVNLTIRKPATYECDYVVHKTSIVVEATKYIEQLKKKVENYKRCIEFEPSSFIACATVETLDKGFQINVFSEEDCPGLLVSILEAFEELGLDVRDANVSCSNKFHLQAIGENEGHVDDIDAQVVKRAVLKAIKNWSDGKDEED</sequence>
<comment type="caution">
    <text evidence="4">The sequence shown here is derived from an EMBL/GenBank/DDBJ whole genome shotgun (WGS) entry which is preliminary data.</text>
</comment>
<dbReference type="AlphaFoldDB" id="A0A5N6L7W5"/>
<reference evidence="4 5" key="1">
    <citation type="submission" date="2019-05" db="EMBL/GenBank/DDBJ databases">
        <title>Mikania micrantha, genome provides insights into the molecular mechanism of rapid growth.</title>
        <authorList>
            <person name="Liu B."/>
        </authorList>
    </citation>
    <scope>NUCLEOTIDE SEQUENCE [LARGE SCALE GENOMIC DNA]</scope>
    <source>
        <strain evidence="4">NLD-2019</strain>
        <tissue evidence="4">Leaf</tissue>
    </source>
</reference>
<feature type="domain" description="Plant bHLH transcription factor ACT-like" evidence="3">
    <location>
        <begin position="97"/>
        <end position="173"/>
    </location>
</feature>
<dbReference type="GO" id="GO:0043565">
    <property type="term" value="F:sequence-specific DNA binding"/>
    <property type="evidence" value="ECO:0007669"/>
    <property type="project" value="TreeGrafter"/>
</dbReference>
<dbReference type="GO" id="GO:0005634">
    <property type="term" value="C:nucleus"/>
    <property type="evidence" value="ECO:0007669"/>
    <property type="project" value="UniProtKB-SubCell"/>
</dbReference>
<keyword evidence="2" id="KW-0539">Nucleus</keyword>
<dbReference type="InterPro" id="IPR051358">
    <property type="entry name" value="TF_AMS/ICE1/BHLH6-like"/>
</dbReference>
<name>A0A5N6L7W5_9ASTR</name>